<dbReference type="InterPro" id="IPR026956">
    <property type="entry name" value="D-ser_dehydrat-like_dom"/>
</dbReference>
<evidence type="ECO:0000256" key="1">
    <source>
        <dbReference type="ARBA" id="ARBA00001933"/>
    </source>
</evidence>
<name>A0A9W7EE35_9STRA</name>
<dbReference type="InterPro" id="IPR029066">
    <property type="entry name" value="PLP-binding_barrel"/>
</dbReference>
<dbReference type="FunFam" id="3.20.20.10:FF:000016">
    <property type="entry name" value="D-serine dehydratase"/>
    <property type="match status" value="1"/>
</dbReference>
<keyword evidence="12" id="KW-0732">Signal</keyword>
<dbReference type="InterPro" id="IPR001608">
    <property type="entry name" value="Ala_racemase_N"/>
</dbReference>
<dbReference type="Gene3D" id="3.20.20.10">
    <property type="entry name" value="Alanine racemase"/>
    <property type="match status" value="1"/>
</dbReference>
<comment type="cofactor">
    <cofactor evidence="1">
        <name>pyridoxal 5'-phosphate</name>
        <dbReference type="ChEBI" id="CHEBI:597326"/>
    </cofactor>
</comment>
<feature type="chain" id="PRO_5040887380" description="D-serine dehydratase" evidence="12">
    <location>
        <begin position="33"/>
        <end position="405"/>
    </location>
</feature>
<dbReference type="GO" id="GO:0036088">
    <property type="term" value="P:D-serine catabolic process"/>
    <property type="evidence" value="ECO:0007669"/>
    <property type="project" value="TreeGrafter"/>
</dbReference>
<evidence type="ECO:0000256" key="4">
    <source>
        <dbReference type="ARBA" id="ARBA00022723"/>
    </source>
</evidence>
<organism evidence="14 15">
    <name type="scientific">Triparma laevis f. inornata</name>
    <dbReference type="NCBI Taxonomy" id="1714386"/>
    <lineage>
        <taxon>Eukaryota</taxon>
        <taxon>Sar</taxon>
        <taxon>Stramenopiles</taxon>
        <taxon>Ochrophyta</taxon>
        <taxon>Bolidophyceae</taxon>
        <taxon>Parmales</taxon>
        <taxon>Triparmaceae</taxon>
        <taxon>Triparma</taxon>
    </lineage>
</organism>
<evidence type="ECO:0000256" key="11">
    <source>
        <dbReference type="ARBA" id="ARBA00075219"/>
    </source>
</evidence>
<feature type="signal peptide" evidence="12">
    <location>
        <begin position="1"/>
        <end position="32"/>
    </location>
</feature>
<evidence type="ECO:0000256" key="12">
    <source>
        <dbReference type="SAM" id="SignalP"/>
    </source>
</evidence>
<dbReference type="PANTHER" id="PTHR28004">
    <property type="entry name" value="ZGC:162816-RELATED"/>
    <property type="match status" value="1"/>
</dbReference>
<reference evidence="15" key="1">
    <citation type="journal article" date="2023" name="Commun. Biol.">
        <title>Genome analysis of Parmales, the sister group of diatoms, reveals the evolutionary specialization of diatoms from phago-mixotrophs to photoautotrophs.</title>
        <authorList>
            <person name="Ban H."/>
            <person name="Sato S."/>
            <person name="Yoshikawa S."/>
            <person name="Yamada K."/>
            <person name="Nakamura Y."/>
            <person name="Ichinomiya M."/>
            <person name="Sato N."/>
            <person name="Blanc-Mathieu R."/>
            <person name="Endo H."/>
            <person name="Kuwata A."/>
            <person name="Ogata H."/>
        </authorList>
    </citation>
    <scope>NUCLEOTIDE SEQUENCE [LARGE SCALE GENOMIC DNA]</scope>
</reference>
<dbReference type="EMBL" id="BLQM01000207">
    <property type="protein sequence ID" value="GMH75378.1"/>
    <property type="molecule type" value="Genomic_DNA"/>
</dbReference>
<evidence type="ECO:0000256" key="10">
    <source>
        <dbReference type="ARBA" id="ARBA00069616"/>
    </source>
</evidence>
<evidence type="ECO:0000256" key="3">
    <source>
        <dbReference type="ARBA" id="ARBA00005323"/>
    </source>
</evidence>
<dbReference type="Pfam" id="PF14031">
    <property type="entry name" value="D-ser_dehydrat"/>
    <property type="match status" value="1"/>
</dbReference>
<gene>
    <name evidence="14" type="ORF">TL16_g06744</name>
</gene>
<dbReference type="Proteomes" id="UP001162640">
    <property type="component" value="Unassembled WGS sequence"/>
</dbReference>
<comment type="similarity">
    <text evidence="3">Belongs to the DSD1 family.</text>
</comment>
<dbReference type="PANTHER" id="PTHR28004:SF2">
    <property type="entry name" value="D-SERINE DEHYDRATASE"/>
    <property type="match status" value="1"/>
</dbReference>
<evidence type="ECO:0000313" key="14">
    <source>
        <dbReference type="EMBL" id="GMH75378.1"/>
    </source>
</evidence>
<dbReference type="SMART" id="SM01119">
    <property type="entry name" value="D-ser_dehydrat"/>
    <property type="match status" value="1"/>
</dbReference>
<evidence type="ECO:0000256" key="5">
    <source>
        <dbReference type="ARBA" id="ARBA00022833"/>
    </source>
</evidence>
<keyword evidence="7" id="KW-0456">Lyase</keyword>
<dbReference type="EC" id="4.3.1.18" evidence="9"/>
<keyword evidence="5" id="KW-0862">Zinc</keyword>
<evidence type="ECO:0000313" key="15">
    <source>
        <dbReference type="Proteomes" id="UP001162640"/>
    </source>
</evidence>
<sequence>MLTRTTHLSSRRFLLLPATLFLLSSRALSASALSPPYGIDALVTPAVIIDKQRMENNVSKMLARSKSLNCLLRPHVKTHKTLQGALLQTGSKKSTLTVSTLSEASFFTKNNFTDIVYAVPIDPSKIKRASKMSDNVHVTIDNIQQLNSLISYGPPQANKKWSIVIMVDSGYGRDGVDPEDDESIELARVVVSSDCCELFMLYTHAGHSYDVSYGDISAIKKISEDERDAVVKFKNILKENNINVENVKTGVGSTPTCSHPPSHLEGIDEMHPGNYFTYDFNQYLIGSCSKEDIACKVLTRVVGHYPKTNKIQIDCGWTGTSAQGKEFGYGCIEDSEELVIENLKQEAGTVTTKDGSEIDFGKYPVGKILKILPWHSCASIHQHRRIYVVDEEERVVDEWECADGW</sequence>
<dbReference type="SUPFAM" id="SSF51419">
    <property type="entry name" value="PLP-binding barrel"/>
    <property type="match status" value="1"/>
</dbReference>
<accession>A0A9W7EE35</accession>
<dbReference type="Pfam" id="PF01168">
    <property type="entry name" value="Ala_racemase_N"/>
    <property type="match status" value="1"/>
</dbReference>
<dbReference type="InterPro" id="IPR042208">
    <property type="entry name" value="D-ser_dehydrat-like_sf"/>
</dbReference>
<dbReference type="Gene3D" id="2.40.37.20">
    <property type="entry name" value="D-serine dehydratase-like domain"/>
    <property type="match status" value="1"/>
</dbReference>
<evidence type="ECO:0000256" key="7">
    <source>
        <dbReference type="ARBA" id="ARBA00023239"/>
    </source>
</evidence>
<evidence type="ECO:0000259" key="13">
    <source>
        <dbReference type="SMART" id="SM01119"/>
    </source>
</evidence>
<dbReference type="GO" id="GO:0046872">
    <property type="term" value="F:metal ion binding"/>
    <property type="evidence" value="ECO:0007669"/>
    <property type="project" value="UniProtKB-KW"/>
</dbReference>
<evidence type="ECO:0000256" key="9">
    <source>
        <dbReference type="ARBA" id="ARBA00066349"/>
    </source>
</evidence>
<protein>
    <recommendedName>
        <fullName evidence="10">D-serine dehydratase</fullName>
        <ecNumber evidence="9">4.3.1.18</ecNumber>
    </recommendedName>
    <alternativeName>
        <fullName evidence="11">D-serine deaminase</fullName>
    </alternativeName>
</protein>
<dbReference type="InterPro" id="IPR051466">
    <property type="entry name" value="D-amino_acid_metab_enzyme"/>
</dbReference>
<evidence type="ECO:0000256" key="2">
    <source>
        <dbReference type="ARBA" id="ARBA00001947"/>
    </source>
</evidence>
<comment type="caution">
    <text evidence="14">The sequence shown here is derived from an EMBL/GenBank/DDBJ whole genome shotgun (WGS) entry which is preliminary data.</text>
</comment>
<keyword evidence="4" id="KW-0479">Metal-binding</keyword>
<comment type="catalytic activity">
    <reaction evidence="8">
        <text>D-serine = pyruvate + NH4(+)</text>
        <dbReference type="Rhea" id="RHEA:13977"/>
        <dbReference type="ChEBI" id="CHEBI:15361"/>
        <dbReference type="ChEBI" id="CHEBI:28938"/>
        <dbReference type="ChEBI" id="CHEBI:35247"/>
        <dbReference type="EC" id="4.3.1.18"/>
    </reaction>
    <physiologicalReaction direction="left-to-right" evidence="8">
        <dbReference type="Rhea" id="RHEA:13978"/>
    </physiologicalReaction>
</comment>
<feature type="domain" description="D-serine dehydratase-like" evidence="13">
    <location>
        <begin position="294"/>
        <end position="390"/>
    </location>
</feature>
<keyword evidence="6" id="KW-0663">Pyridoxal phosphate</keyword>
<dbReference type="GO" id="GO:0008721">
    <property type="term" value="F:D-serine ammonia-lyase activity"/>
    <property type="evidence" value="ECO:0007669"/>
    <property type="project" value="UniProtKB-EC"/>
</dbReference>
<evidence type="ECO:0000256" key="8">
    <source>
        <dbReference type="ARBA" id="ARBA00051198"/>
    </source>
</evidence>
<proteinExistence type="inferred from homology"/>
<dbReference type="AlphaFoldDB" id="A0A9W7EE35"/>
<evidence type="ECO:0000256" key="6">
    <source>
        <dbReference type="ARBA" id="ARBA00022898"/>
    </source>
</evidence>
<comment type="cofactor">
    <cofactor evidence="2">
        <name>Zn(2+)</name>
        <dbReference type="ChEBI" id="CHEBI:29105"/>
    </cofactor>
</comment>